<dbReference type="AlphaFoldDB" id="A0A917XU75"/>
<dbReference type="GO" id="GO:0005886">
    <property type="term" value="C:plasma membrane"/>
    <property type="evidence" value="ECO:0007669"/>
    <property type="project" value="UniProtKB-SubCell"/>
</dbReference>
<comment type="caution">
    <text evidence="11">The sequence shown here is derived from an EMBL/GenBank/DDBJ whole genome shotgun (WGS) entry which is preliminary data.</text>
</comment>
<evidence type="ECO:0000256" key="6">
    <source>
        <dbReference type="SAM" id="MobiDB-lite"/>
    </source>
</evidence>
<keyword evidence="12" id="KW-1185">Reference proteome</keyword>
<dbReference type="EMBL" id="BMOS01000003">
    <property type="protein sequence ID" value="GGN52108.1"/>
    <property type="molecule type" value="Genomic_DNA"/>
</dbReference>
<dbReference type="PANTHER" id="PTHR40038">
    <property type="entry name" value="MEMBRANE-ASSOCIATED PROTEIN TCAA"/>
    <property type="match status" value="1"/>
</dbReference>
<accession>A0A917XU75</accession>
<organism evidence="11 12">
    <name type="scientific">Oceanobacillus indicireducens</name>
    <dbReference type="NCBI Taxonomy" id="1004261"/>
    <lineage>
        <taxon>Bacteria</taxon>
        <taxon>Bacillati</taxon>
        <taxon>Bacillota</taxon>
        <taxon>Bacilli</taxon>
        <taxon>Bacillales</taxon>
        <taxon>Bacillaceae</taxon>
        <taxon>Oceanobacillus</taxon>
    </lineage>
</organism>
<evidence type="ECO:0000256" key="1">
    <source>
        <dbReference type="ARBA" id="ARBA00004162"/>
    </source>
</evidence>
<name>A0A917XU75_9BACI</name>
<comment type="subcellular location">
    <subcellularLocation>
        <location evidence="1">Cell membrane</location>
        <topology evidence="1">Single-pass membrane protein</topology>
    </subcellularLocation>
</comment>
<reference evidence="11" key="1">
    <citation type="journal article" date="2014" name="Int. J. Syst. Evol. Microbiol.">
        <title>Complete genome sequence of Corynebacterium casei LMG S-19264T (=DSM 44701T), isolated from a smear-ripened cheese.</title>
        <authorList>
            <consortium name="US DOE Joint Genome Institute (JGI-PGF)"/>
            <person name="Walter F."/>
            <person name="Albersmeier A."/>
            <person name="Kalinowski J."/>
            <person name="Ruckert C."/>
        </authorList>
    </citation>
    <scope>NUCLEOTIDE SEQUENCE</scope>
    <source>
        <strain evidence="11">JCM 17251</strain>
    </source>
</reference>
<evidence type="ECO:0000313" key="11">
    <source>
        <dbReference type="EMBL" id="GGN52108.1"/>
    </source>
</evidence>
<dbReference type="RefSeq" id="WP_188856060.1">
    <property type="nucleotide sequence ID" value="NZ_BMOS01000003.1"/>
</dbReference>
<dbReference type="InterPro" id="IPR054528">
    <property type="entry name" value="TcaA_5th"/>
</dbReference>
<proteinExistence type="predicted"/>
<evidence type="ECO:0000259" key="8">
    <source>
        <dbReference type="Pfam" id="PF22813"/>
    </source>
</evidence>
<evidence type="ECO:0000259" key="10">
    <source>
        <dbReference type="Pfam" id="PF22820"/>
    </source>
</evidence>
<dbReference type="Pfam" id="PF22820">
    <property type="entry name" value="TcaA_3rd_4th"/>
    <property type="match status" value="1"/>
</dbReference>
<sequence length="466" mass="52863">MKYCIECGHELKGNEAFCTECGANQSTPQRAPTPPPAETQKRAQSSTPKKPMSKKKKWLFSIAGMFAVVLIGTHLFLSSYFDPMKSLQAMDQAILDNDVEAFVSQIDIDDAAMLDEDSYFKYIKDYEWEAIKNQYIDLLEQNNIPLSKTIFSNNGEKLFDVRQEKKLLIYNTYAFQAEPTKLTVSTNVADTNVTINETELKLEDTESTETASIYPGTYTVAAEAENHFGSFTSETELEVTPSEEREFMIEFEGDSYAFSTDEEEAQLFVNGEGTGLTFAELFEIGPVPYDAEFELHAELEKADGKVMKTDVMTEDDLGWYGFDFYFNEDDAPDSETTTSDSDVDADSLGDMVLDFRDAYESSLNNKDFSLIAPFLDKGSTAYAELEEYVGDLKDTAYHYDFISNEIVNVEELAGNEILVTTNEVFTFTNHLDEQIDYDRTKEYVLVKSGETYKIKEIDYVETNRDY</sequence>
<dbReference type="Proteomes" id="UP000624041">
    <property type="component" value="Unassembled WGS sequence"/>
</dbReference>
<evidence type="ECO:0000256" key="3">
    <source>
        <dbReference type="ARBA" id="ARBA00022692"/>
    </source>
</evidence>
<evidence type="ECO:0000259" key="9">
    <source>
        <dbReference type="Pfam" id="PF22819"/>
    </source>
</evidence>
<feature type="domain" description="TcaA second" evidence="8">
    <location>
        <begin position="83"/>
        <end position="176"/>
    </location>
</feature>
<gene>
    <name evidence="11" type="primary">tcaA</name>
    <name evidence="11" type="ORF">GCM10007971_07350</name>
</gene>
<dbReference type="PANTHER" id="PTHR40038:SF1">
    <property type="entry name" value="MEMBRANE-ASSOCIATED PROTEIN TCAA"/>
    <property type="match status" value="1"/>
</dbReference>
<reference evidence="11" key="2">
    <citation type="submission" date="2020-09" db="EMBL/GenBank/DDBJ databases">
        <authorList>
            <person name="Sun Q."/>
            <person name="Ohkuma M."/>
        </authorList>
    </citation>
    <scope>NUCLEOTIDE SEQUENCE</scope>
    <source>
        <strain evidence="11">JCM 17251</strain>
    </source>
</reference>
<feature type="transmembrane region" description="Helical" evidence="7">
    <location>
        <begin position="58"/>
        <end position="81"/>
    </location>
</feature>
<feature type="domain" description="TcaA 4th" evidence="10">
    <location>
        <begin position="253"/>
        <end position="317"/>
    </location>
</feature>
<dbReference type="Pfam" id="PF22819">
    <property type="entry name" value="TcaA_5th"/>
    <property type="match status" value="1"/>
</dbReference>
<evidence type="ECO:0000256" key="7">
    <source>
        <dbReference type="SAM" id="Phobius"/>
    </source>
</evidence>
<protein>
    <submittedName>
        <fullName evidence="11">Membrane-associated protein TcaA</fullName>
    </submittedName>
</protein>
<feature type="region of interest" description="Disordered" evidence="6">
    <location>
        <begin position="23"/>
        <end position="52"/>
    </location>
</feature>
<evidence type="ECO:0000256" key="5">
    <source>
        <dbReference type="ARBA" id="ARBA00023136"/>
    </source>
</evidence>
<dbReference type="InterPro" id="IPR054529">
    <property type="entry name" value="TcaA_2nd"/>
</dbReference>
<evidence type="ECO:0000313" key="12">
    <source>
        <dbReference type="Proteomes" id="UP000624041"/>
    </source>
</evidence>
<evidence type="ECO:0000256" key="4">
    <source>
        <dbReference type="ARBA" id="ARBA00022989"/>
    </source>
</evidence>
<dbReference type="InterPro" id="IPR054530">
    <property type="entry name" value="TcaA_4th"/>
</dbReference>
<keyword evidence="5 7" id="KW-0472">Membrane</keyword>
<feature type="domain" description="TcaA protein NTF2-like" evidence="9">
    <location>
        <begin position="348"/>
        <end position="457"/>
    </location>
</feature>
<evidence type="ECO:0000256" key="2">
    <source>
        <dbReference type="ARBA" id="ARBA00022475"/>
    </source>
</evidence>
<dbReference type="Pfam" id="PF22813">
    <property type="entry name" value="TcaA_2nd"/>
    <property type="match status" value="1"/>
</dbReference>
<keyword evidence="3 7" id="KW-0812">Transmembrane</keyword>
<keyword evidence="2" id="KW-1003">Cell membrane</keyword>
<keyword evidence="4 7" id="KW-1133">Transmembrane helix</keyword>